<comment type="caution">
    <text evidence="1">The sequence shown here is derived from an EMBL/GenBank/DDBJ whole genome shotgun (WGS) entry which is preliminary data.</text>
</comment>
<evidence type="ECO:0000313" key="2">
    <source>
        <dbReference type="Proteomes" id="UP000295718"/>
    </source>
</evidence>
<dbReference type="Proteomes" id="UP000295718">
    <property type="component" value="Unassembled WGS sequence"/>
</dbReference>
<proteinExistence type="predicted"/>
<sequence length="49" mass="5907">MVREKMLHKVQMTDGKRNIIRQQLKSMILSQTKTFRIYLRICLTARLKS</sequence>
<name>A0A4R1R0X6_9FIRM</name>
<protein>
    <submittedName>
        <fullName evidence="1">Uncharacterized protein</fullName>
    </submittedName>
</protein>
<reference evidence="1 2" key="1">
    <citation type="submission" date="2019-03" db="EMBL/GenBank/DDBJ databases">
        <title>Genomic Encyclopedia of Type Strains, Phase IV (KMG-IV): sequencing the most valuable type-strain genomes for metagenomic binning, comparative biology and taxonomic classification.</title>
        <authorList>
            <person name="Goeker M."/>
        </authorList>
    </citation>
    <scope>NUCLEOTIDE SEQUENCE [LARGE SCALE GENOMIC DNA]</scope>
    <source>
        <strain evidence="1 2">DSM 100556</strain>
    </source>
</reference>
<evidence type="ECO:0000313" key="1">
    <source>
        <dbReference type="EMBL" id="TCL58928.1"/>
    </source>
</evidence>
<keyword evidence="2" id="KW-1185">Reference proteome</keyword>
<accession>A0A4R1R0X6</accession>
<dbReference type="AlphaFoldDB" id="A0A4R1R0X6"/>
<organism evidence="1 2">
    <name type="scientific">Kineothrix alysoides</name>
    <dbReference type="NCBI Taxonomy" id="1469948"/>
    <lineage>
        <taxon>Bacteria</taxon>
        <taxon>Bacillati</taxon>
        <taxon>Bacillota</taxon>
        <taxon>Clostridia</taxon>
        <taxon>Lachnospirales</taxon>
        <taxon>Lachnospiraceae</taxon>
        <taxon>Kineothrix</taxon>
    </lineage>
</organism>
<dbReference type="EMBL" id="SLUO01000005">
    <property type="protein sequence ID" value="TCL58928.1"/>
    <property type="molecule type" value="Genomic_DNA"/>
</dbReference>
<gene>
    <name evidence="1" type="ORF">EDD76_105100</name>
</gene>